<dbReference type="EMBL" id="QGDB01000005">
    <property type="protein sequence ID" value="PWL17197.1"/>
    <property type="molecule type" value="Genomic_DNA"/>
</dbReference>
<gene>
    <name evidence="6" type="ORF">DKP76_14345</name>
</gene>
<dbReference type="Pfam" id="PF07722">
    <property type="entry name" value="Peptidase_C26"/>
    <property type="match status" value="1"/>
</dbReference>
<dbReference type="Gene3D" id="3.40.50.880">
    <property type="match status" value="1"/>
</dbReference>
<dbReference type="PROSITE" id="PS51273">
    <property type="entry name" value="GATASE_TYPE_1"/>
    <property type="match status" value="1"/>
</dbReference>
<proteinExistence type="inferred from homology"/>
<keyword evidence="6" id="KW-0378">Hydrolase</keyword>
<evidence type="ECO:0000256" key="5">
    <source>
        <dbReference type="ARBA" id="ARBA00066788"/>
    </source>
</evidence>
<comment type="catalytic activity">
    <reaction evidence="2">
        <text>4-(gamma-L-glutamylamino)butanoate + H2O = 4-aminobutanoate + L-glutamate</text>
        <dbReference type="Rhea" id="RHEA:19737"/>
        <dbReference type="ChEBI" id="CHEBI:15377"/>
        <dbReference type="ChEBI" id="CHEBI:29985"/>
        <dbReference type="ChEBI" id="CHEBI:58800"/>
        <dbReference type="ChEBI" id="CHEBI:59888"/>
        <dbReference type="EC" id="3.5.1.94"/>
    </reaction>
</comment>
<dbReference type="OrthoDB" id="9813383at2"/>
<dbReference type="SUPFAM" id="SSF52317">
    <property type="entry name" value="Class I glutamine amidotransferase-like"/>
    <property type="match status" value="1"/>
</dbReference>
<comment type="pathway">
    <text evidence="4">Amine and polyamine degradation; putrescine degradation; 4-aminobutanoate from putrescine: step 4/4.</text>
</comment>
<evidence type="ECO:0000256" key="4">
    <source>
        <dbReference type="ARBA" id="ARBA00060634"/>
    </source>
</evidence>
<dbReference type="InterPro" id="IPR011697">
    <property type="entry name" value="Peptidase_C26"/>
</dbReference>
<dbReference type="GO" id="GO:0005829">
    <property type="term" value="C:cytosol"/>
    <property type="evidence" value="ECO:0007669"/>
    <property type="project" value="TreeGrafter"/>
</dbReference>
<dbReference type="CDD" id="cd01745">
    <property type="entry name" value="GATase1_2"/>
    <property type="match status" value="1"/>
</dbReference>
<organism evidence="6 7">
    <name type="scientific">Falsochrobactrum shanghaiense</name>
    <dbReference type="NCBI Taxonomy" id="2201899"/>
    <lineage>
        <taxon>Bacteria</taxon>
        <taxon>Pseudomonadati</taxon>
        <taxon>Pseudomonadota</taxon>
        <taxon>Alphaproteobacteria</taxon>
        <taxon>Hyphomicrobiales</taxon>
        <taxon>Brucellaceae</taxon>
        <taxon>Falsochrobactrum</taxon>
    </lineage>
</organism>
<dbReference type="EC" id="3.5.1.94" evidence="5"/>
<reference evidence="6 7" key="1">
    <citation type="submission" date="2018-05" db="EMBL/GenBank/DDBJ databases">
        <title>Comparative genomic sequence analysis between strain HN4 and CCM 8460T (Falsochrobactrum ovis) will provide more evidence to prove that HN4 is a new species of Falsochrobactrum.</title>
        <authorList>
            <person name="Lyu W."/>
            <person name="Sun L."/>
            <person name="Yao L."/>
        </authorList>
    </citation>
    <scope>NUCLEOTIDE SEQUENCE [LARGE SCALE GENOMIC DNA]</scope>
    <source>
        <strain evidence="6 7">HN4</strain>
    </source>
</reference>
<dbReference type="PANTHER" id="PTHR43235:SF1">
    <property type="entry name" value="GLUTAMINE AMIDOTRANSFERASE PB2B2.05-RELATED"/>
    <property type="match status" value="1"/>
</dbReference>
<evidence type="ECO:0000256" key="1">
    <source>
        <dbReference type="ARBA" id="ARBA00011083"/>
    </source>
</evidence>
<dbReference type="FunFam" id="3.40.50.880:FF:000030">
    <property type="entry name" value="Gamma-glutamyl-gamma-aminobutyrate hydrolase PuuD"/>
    <property type="match status" value="1"/>
</dbReference>
<comment type="function">
    <text evidence="3">Involved in the breakdown of putrescine via hydrolysis of the gamma-glutamyl linkage of gamma-glutamyl-gamma-aminobutyrate.</text>
</comment>
<keyword evidence="7" id="KW-1185">Reference proteome</keyword>
<protein>
    <recommendedName>
        <fullName evidence="5">gamma-glutamyl-gamma-aminobutyrate hydrolase</fullName>
        <ecNumber evidence="5">3.5.1.94</ecNumber>
    </recommendedName>
</protein>
<dbReference type="PANTHER" id="PTHR43235">
    <property type="entry name" value="GLUTAMINE AMIDOTRANSFERASE PB2B2.05-RELATED"/>
    <property type="match status" value="1"/>
</dbReference>
<dbReference type="RefSeq" id="WP_109707477.1">
    <property type="nucleotide sequence ID" value="NZ_QGDB01000005.1"/>
</dbReference>
<evidence type="ECO:0000256" key="2">
    <source>
        <dbReference type="ARBA" id="ARBA00052718"/>
    </source>
</evidence>
<dbReference type="InterPro" id="IPR044668">
    <property type="entry name" value="PuuD-like"/>
</dbReference>
<name>A0A316J5R0_9HYPH</name>
<evidence type="ECO:0000256" key="3">
    <source>
        <dbReference type="ARBA" id="ARBA00055068"/>
    </source>
</evidence>
<dbReference type="GO" id="GO:0033969">
    <property type="term" value="F:gamma-glutamyl-gamma-aminobutyrate hydrolase activity"/>
    <property type="evidence" value="ECO:0007669"/>
    <property type="project" value="UniProtKB-EC"/>
</dbReference>
<evidence type="ECO:0000313" key="6">
    <source>
        <dbReference type="EMBL" id="PWL17197.1"/>
    </source>
</evidence>
<dbReference type="InterPro" id="IPR029062">
    <property type="entry name" value="Class_I_gatase-like"/>
</dbReference>
<comment type="caution">
    <text evidence="6">The sequence shown here is derived from an EMBL/GenBank/DDBJ whole genome shotgun (WGS) entry which is preliminary data.</text>
</comment>
<evidence type="ECO:0000313" key="7">
    <source>
        <dbReference type="Proteomes" id="UP000245865"/>
    </source>
</evidence>
<dbReference type="Proteomes" id="UP000245865">
    <property type="component" value="Unassembled WGS sequence"/>
</dbReference>
<dbReference type="GO" id="GO:0006598">
    <property type="term" value="P:polyamine catabolic process"/>
    <property type="evidence" value="ECO:0007669"/>
    <property type="project" value="TreeGrafter"/>
</dbReference>
<comment type="similarity">
    <text evidence="1">Belongs to the peptidase C26 family.</text>
</comment>
<sequence>MSNKSRPLIAVSTDVKPFENYIWHAAPEQYLAAALDVAQVIPLLVPGMGGKMDPETILGGVDGLLVTGSKSNVNPALYGVTPDAAFEPYDDARDATSIPLIRAAVDRGVPVLAICRGIQELNVALGGTLATEIQELEGRQDHRAPQSESQDERFGLQHKITIAPGSCLAEILQSATIDVNSVHRQAIDRLAPGLAVEATAEDGTIEAVSVRNAKGFVVGVQWHPEYWVRTDAPSRMIFKAFGEAVRAHKATRTA</sequence>
<accession>A0A316J5R0</accession>
<dbReference type="AlphaFoldDB" id="A0A316J5R0"/>